<feature type="transmembrane region" description="Helical" evidence="1">
    <location>
        <begin position="73"/>
        <end position="91"/>
    </location>
</feature>
<accession>A0A1H9TXY4</accession>
<gene>
    <name evidence="2" type="ORF">SAMN05518684_106160</name>
</gene>
<feature type="transmembrane region" description="Helical" evidence="1">
    <location>
        <begin position="127"/>
        <end position="149"/>
    </location>
</feature>
<evidence type="ECO:0000313" key="3">
    <source>
        <dbReference type="Proteomes" id="UP000198571"/>
    </source>
</evidence>
<dbReference type="EMBL" id="FOGT01000006">
    <property type="protein sequence ID" value="SES01996.1"/>
    <property type="molecule type" value="Genomic_DNA"/>
</dbReference>
<evidence type="ECO:0000256" key="1">
    <source>
        <dbReference type="SAM" id="Phobius"/>
    </source>
</evidence>
<keyword evidence="1" id="KW-1133">Transmembrane helix</keyword>
<feature type="transmembrane region" description="Helical" evidence="1">
    <location>
        <begin position="31"/>
        <end position="53"/>
    </location>
</feature>
<feature type="transmembrane region" description="Helical" evidence="1">
    <location>
        <begin position="103"/>
        <end position="121"/>
    </location>
</feature>
<organism evidence="2 3">
    <name type="scientific">Salipaludibacillus aurantiacus</name>
    <dbReference type="NCBI Taxonomy" id="1601833"/>
    <lineage>
        <taxon>Bacteria</taxon>
        <taxon>Bacillati</taxon>
        <taxon>Bacillota</taxon>
        <taxon>Bacilli</taxon>
        <taxon>Bacillales</taxon>
        <taxon>Bacillaceae</taxon>
    </lineage>
</organism>
<feature type="transmembrane region" description="Helical" evidence="1">
    <location>
        <begin position="213"/>
        <end position="234"/>
    </location>
</feature>
<protein>
    <submittedName>
        <fullName evidence="2">Uncharacterized protein</fullName>
    </submittedName>
</protein>
<dbReference type="STRING" id="1601833.SAMN05518684_106160"/>
<proteinExistence type="predicted"/>
<keyword evidence="3" id="KW-1185">Reference proteome</keyword>
<feature type="transmembrane region" description="Helical" evidence="1">
    <location>
        <begin position="6"/>
        <end position="24"/>
    </location>
</feature>
<evidence type="ECO:0000313" key="2">
    <source>
        <dbReference type="EMBL" id="SES01996.1"/>
    </source>
</evidence>
<feature type="transmembrane region" description="Helical" evidence="1">
    <location>
        <begin position="161"/>
        <end position="177"/>
    </location>
</feature>
<keyword evidence="1" id="KW-0812">Transmembrane</keyword>
<sequence length="236" mass="26950">MNVIPFFIGIVFIFLHLMANYLLPAERIKRLIWFSFSGGLAVSYVFVYLLPTLHQEQANIEDKYRALAMESEIYFVGLLGVVVFLGIQLIVRRNDVSHKSSFWVAVAFYTFYNALISFTVLSGDVVGVQALFYSIAIGLHIIAVAHDMYREFPNEYSKKGRYILAGGIVIGWIFALTVELNPLIKAIVFAFISGAMIFNVFKNELPNEKEIHYLTFAIGVFSYTVLTMSLKFFFEW</sequence>
<keyword evidence="1" id="KW-0472">Membrane</keyword>
<dbReference type="RefSeq" id="WP_245733033.1">
    <property type="nucleotide sequence ID" value="NZ_FOGT01000006.1"/>
</dbReference>
<name>A0A1H9TXY4_9BACI</name>
<dbReference type="AlphaFoldDB" id="A0A1H9TXY4"/>
<reference evidence="3" key="1">
    <citation type="submission" date="2016-10" db="EMBL/GenBank/DDBJ databases">
        <authorList>
            <person name="Varghese N."/>
            <person name="Submissions S."/>
        </authorList>
    </citation>
    <scope>NUCLEOTIDE SEQUENCE [LARGE SCALE GENOMIC DNA]</scope>
    <source>
        <strain evidence="3">S9</strain>
    </source>
</reference>
<dbReference type="Proteomes" id="UP000198571">
    <property type="component" value="Unassembled WGS sequence"/>
</dbReference>